<dbReference type="Pfam" id="PF03432">
    <property type="entry name" value="Relaxase"/>
    <property type="match status" value="1"/>
</dbReference>
<dbReference type="NCBIfam" id="NF041893">
    <property type="entry name" value="TraI_MobP_relax"/>
    <property type="match status" value="1"/>
</dbReference>
<protein>
    <submittedName>
        <fullName evidence="3">Relaxase/mobilization nuclease family protein</fullName>
    </submittedName>
</protein>
<name>A0AB72U7Z6_9PROT</name>
<gene>
    <name evidence="3" type="ORF">TH3_00850</name>
</gene>
<dbReference type="Proteomes" id="UP000007127">
    <property type="component" value="Chromosome"/>
</dbReference>
<accession>A0AB72U7Z6</accession>
<proteinExistence type="predicted"/>
<dbReference type="AlphaFoldDB" id="A0AB72U7Z6"/>
<evidence type="ECO:0000259" key="2">
    <source>
        <dbReference type="Pfam" id="PF22863"/>
    </source>
</evidence>
<evidence type="ECO:0000313" key="3">
    <source>
        <dbReference type="EMBL" id="AJD50296.1"/>
    </source>
</evidence>
<sequence>MIATRIGKKSGVPDNYTRLGQYIAAAEEKGEKLHQFWIRNCDAGTNIEDLDLALLEIEAVRRQKPDIADKTYHLVVSFRSGEQDKLTKEDLMAIEAEYAKALGYEEHQRVAGTHINTDNFHMHIAFNKVHPETLKIITPHRDFKILAKVSREMEKKYGLAIDPGMTDGKERDPNKLSPAARNYEAHTWQESFQRHVLKHREEILEGLGKAKNWREAHEVLAGYDISLKLRGNGMVLISSDGQAMKASQLDRTCSKKKLEERFGVFEAQQTKPRSKGEHLTRTKRHYKPRPLVRHRNTPALWRRYLSTREIMHRQPSLTARALRNWKMFLLMEAHQDPLAMVLIMAHREMLKTLLATPTVVHTHSRDNQLQNKLAHVNLNLNHRNH</sequence>
<dbReference type="EMBL" id="CP004388">
    <property type="protein sequence ID" value="AJD50296.1"/>
    <property type="molecule type" value="Genomic_DNA"/>
</dbReference>
<evidence type="ECO:0000259" key="1">
    <source>
        <dbReference type="Pfam" id="PF03432"/>
    </source>
</evidence>
<feature type="domain" description="MobA/VirD2-like nuclease" evidence="1">
    <location>
        <begin position="41"/>
        <end position="159"/>
    </location>
</feature>
<dbReference type="InterPro" id="IPR054462">
    <property type="entry name" value="TraI_M"/>
</dbReference>
<evidence type="ECO:0000313" key="4">
    <source>
        <dbReference type="Proteomes" id="UP000007127"/>
    </source>
</evidence>
<dbReference type="InterPro" id="IPR005094">
    <property type="entry name" value="Endonuclease_MobA/VirD2"/>
</dbReference>
<dbReference type="InterPro" id="IPR049751">
    <property type="entry name" value="TraI/MobA_relaxases"/>
</dbReference>
<reference evidence="3 4" key="1">
    <citation type="journal article" date="2012" name="J. Bacteriol.">
        <title>Genome sequence of Thalassospira xiamenensis type strain M-5.</title>
        <authorList>
            <person name="Lai Q."/>
            <person name="Shao Z."/>
        </authorList>
    </citation>
    <scope>NUCLEOTIDE SEQUENCE [LARGE SCALE GENOMIC DNA]</scope>
    <source>
        <strain evidence="3 4">M-5</strain>
    </source>
</reference>
<dbReference type="KEGG" id="txi:TH3_00850"/>
<dbReference type="RefSeq" id="WP_007092555.1">
    <property type="nucleotide sequence ID" value="NZ_CP004388.1"/>
</dbReference>
<organism evidence="3 4">
    <name type="scientific">Thalassospira xiamenensis M-5 = DSM 17429</name>
    <dbReference type="NCBI Taxonomy" id="1123366"/>
    <lineage>
        <taxon>Bacteria</taxon>
        <taxon>Pseudomonadati</taxon>
        <taxon>Pseudomonadota</taxon>
        <taxon>Alphaproteobacteria</taxon>
        <taxon>Rhodospirillales</taxon>
        <taxon>Thalassospiraceae</taxon>
        <taxon>Thalassospira</taxon>
    </lineage>
</organism>
<dbReference type="Pfam" id="PF22863">
    <property type="entry name" value="TraI_middle"/>
    <property type="match status" value="1"/>
</dbReference>
<feature type="domain" description="TraI-like middle" evidence="2">
    <location>
        <begin position="180"/>
        <end position="267"/>
    </location>
</feature>
<dbReference type="GeneID" id="31925879"/>